<sequence>MNIINFVQYFPDEESCEVYLKSYREKAGIRYKTCKSITKHYWFSTGKFFECSCCRRRSSLKSGTVMERSKLSLHVWMTAFMLMAATKKGFSCLEFQRQLGLCRYDTAFRLMHKIRVVMGKRDALYTLTDMVEMDEAYIGIATDKKVKENLKRGKGSQRKASVAVSAESIPLEDLETGKTSRFCGYYKMEVLGKVDGEHAEKFIKKNTSGEIVLFTDKNTAYEHIEDIVETHFTVISGKESTNDTLQWVHKAISNLKRKLLGINHMITYKYLQNYLNEFVYKLNRRYFGDRLFDRLIIAGIYPYVQ</sequence>
<dbReference type="SMART" id="SM01126">
    <property type="entry name" value="DDE_Tnp_IS1595"/>
    <property type="match status" value="1"/>
</dbReference>
<comment type="caution">
    <text evidence="2">The sequence shown here is derived from an EMBL/GenBank/DDBJ whole genome shotgun (WGS) entry which is preliminary data.</text>
</comment>
<dbReference type="Proteomes" id="UP000249610">
    <property type="component" value="Unassembled WGS sequence"/>
</dbReference>
<accession>A0A327NX72</accession>
<feature type="domain" description="ISXO2-like transposase" evidence="1">
    <location>
        <begin position="126"/>
        <end position="283"/>
    </location>
</feature>
<protein>
    <submittedName>
        <fullName evidence="2">ISXO2 transposase-like protein</fullName>
    </submittedName>
</protein>
<dbReference type="RefSeq" id="WP_111613245.1">
    <property type="nucleotide sequence ID" value="NZ_QLLK01000016.1"/>
</dbReference>
<dbReference type="InterPro" id="IPR024445">
    <property type="entry name" value="Tnp_ISXO2-like"/>
</dbReference>
<evidence type="ECO:0000313" key="2">
    <source>
        <dbReference type="EMBL" id="RAI84678.1"/>
    </source>
</evidence>
<dbReference type="Pfam" id="PF12762">
    <property type="entry name" value="DDE_Tnp_IS1595"/>
    <property type="match status" value="1"/>
</dbReference>
<keyword evidence="3" id="KW-1185">Reference proteome</keyword>
<proteinExistence type="predicted"/>
<reference evidence="2 3" key="1">
    <citation type="submission" date="2018-06" db="EMBL/GenBank/DDBJ databases">
        <title>Genomic Encyclopedia of Archaeal and Bacterial Type Strains, Phase II (KMG-II): from individual species to whole genera.</title>
        <authorList>
            <person name="Goeker M."/>
        </authorList>
    </citation>
    <scope>NUCLEOTIDE SEQUENCE [LARGE SCALE GENOMIC DNA]</scope>
    <source>
        <strain evidence="2 3">DSM 23446</strain>
    </source>
</reference>
<dbReference type="AlphaFoldDB" id="A0A327NX72"/>
<dbReference type="NCBIfam" id="NF033547">
    <property type="entry name" value="transpos_IS1595"/>
    <property type="match status" value="1"/>
</dbReference>
<name>A0A327NX72_9BACT</name>
<evidence type="ECO:0000313" key="3">
    <source>
        <dbReference type="Proteomes" id="UP000249610"/>
    </source>
</evidence>
<dbReference type="OrthoDB" id="1023020at2"/>
<evidence type="ECO:0000259" key="1">
    <source>
        <dbReference type="SMART" id="SM01126"/>
    </source>
</evidence>
<gene>
    <name evidence="2" type="ORF">LV83_03935</name>
</gene>
<dbReference type="EMBL" id="QLLK01000016">
    <property type="protein sequence ID" value="RAI84678.1"/>
    <property type="molecule type" value="Genomic_DNA"/>
</dbReference>
<organism evidence="2 3">
    <name type="scientific">Algoriphagus yeomjeoni</name>
    <dbReference type="NCBI Taxonomy" id="291403"/>
    <lineage>
        <taxon>Bacteria</taxon>
        <taxon>Pseudomonadati</taxon>
        <taxon>Bacteroidota</taxon>
        <taxon>Cytophagia</taxon>
        <taxon>Cytophagales</taxon>
        <taxon>Cyclobacteriaceae</taxon>
        <taxon>Algoriphagus</taxon>
    </lineage>
</organism>